<dbReference type="Gene3D" id="3.40.120.10">
    <property type="entry name" value="Alpha-D-Glucose-1,6-Bisphosphate, subunit A, domain 3"/>
    <property type="match status" value="3"/>
</dbReference>
<dbReference type="InterPro" id="IPR016055">
    <property type="entry name" value="A-D-PHexomutase_a/b/a-I/II/III"/>
</dbReference>
<dbReference type="EMBL" id="JAFBDT010000031">
    <property type="protein sequence ID" value="MBM7562806.1"/>
    <property type="molecule type" value="Genomic_DNA"/>
</dbReference>
<dbReference type="PROSITE" id="PS00710">
    <property type="entry name" value="PGM_PMM"/>
    <property type="match status" value="1"/>
</dbReference>
<feature type="active site" description="Phosphoserine intermediate" evidence="6">
    <location>
        <position position="100"/>
    </location>
</feature>
<accession>A0ABS2MTQ7</accession>
<dbReference type="Gene3D" id="3.30.310.50">
    <property type="entry name" value="Alpha-D-phosphohexomutase, C-terminal domain"/>
    <property type="match status" value="1"/>
</dbReference>
<feature type="binding site" evidence="6">
    <location>
        <position position="244"/>
    </location>
    <ligand>
        <name>Mg(2+)</name>
        <dbReference type="ChEBI" id="CHEBI:18420"/>
    </ligand>
</feature>
<dbReference type="EC" id="5.4.2.10" evidence="6 8"/>
<dbReference type="Pfam" id="PF02880">
    <property type="entry name" value="PGM_PMM_III"/>
    <property type="match status" value="1"/>
</dbReference>
<evidence type="ECO:0000259" key="10">
    <source>
        <dbReference type="Pfam" id="PF02878"/>
    </source>
</evidence>
<reference evidence="13 14" key="1">
    <citation type="submission" date="2021-01" db="EMBL/GenBank/DDBJ databases">
        <title>Genomic Encyclopedia of Type Strains, Phase IV (KMG-IV): sequencing the most valuable type-strain genomes for metagenomic binning, comparative biology and taxonomic classification.</title>
        <authorList>
            <person name="Goeker M."/>
        </authorList>
    </citation>
    <scope>NUCLEOTIDE SEQUENCE [LARGE SCALE GENOMIC DNA]</scope>
    <source>
        <strain evidence="13 14">DSM 24436</strain>
    </source>
</reference>
<feature type="binding site" description="via phosphate group" evidence="6">
    <location>
        <position position="100"/>
    </location>
    <ligand>
        <name>Mg(2+)</name>
        <dbReference type="ChEBI" id="CHEBI:18420"/>
    </ligand>
</feature>
<dbReference type="SUPFAM" id="SSF55957">
    <property type="entry name" value="Phosphoglucomutase, C-terminal domain"/>
    <property type="match status" value="1"/>
</dbReference>
<dbReference type="PRINTS" id="PR00509">
    <property type="entry name" value="PGMPMM"/>
</dbReference>
<dbReference type="GO" id="GO:0008966">
    <property type="term" value="F:phosphoglucosamine mutase activity"/>
    <property type="evidence" value="ECO:0007669"/>
    <property type="project" value="UniProtKB-EC"/>
</dbReference>
<dbReference type="HAMAP" id="MF_01554_B">
    <property type="entry name" value="GlmM_B"/>
    <property type="match status" value="1"/>
</dbReference>
<keyword evidence="4 6" id="KW-0460">Magnesium</keyword>
<feature type="domain" description="Alpha-D-phosphohexomutase alpha/beta/alpha" evidence="11">
    <location>
        <begin position="157"/>
        <end position="253"/>
    </location>
</feature>
<comment type="catalytic activity">
    <reaction evidence="6 8">
        <text>alpha-D-glucosamine 1-phosphate = D-glucosamine 6-phosphate</text>
        <dbReference type="Rhea" id="RHEA:23424"/>
        <dbReference type="ChEBI" id="CHEBI:58516"/>
        <dbReference type="ChEBI" id="CHEBI:58725"/>
        <dbReference type="EC" id="5.4.2.10"/>
    </reaction>
</comment>
<dbReference type="InterPro" id="IPR016066">
    <property type="entry name" value="A-D-PHexomutase_CS"/>
</dbReference>
<dbReference type="InterPro" id="IPR006352">
    <property type="entry name" value="GlmM_bact"/>
</dbReference>
<dbReference type="SUPFAM" id="SSF53738">
    <property type="entry name" value="Phosphoglucomutase, first 3 domains"/>
    <property type="match status" value="3"/>
</dbReference>
<dbReference type="InterPro" id="IPR005845">
    <property type="entry name" value="A-D-PHexomutase_a/b/a-II"/>
</dbReference>
<gene>
    <name evidence="6" type="primary">glmM</name>
    <name evidence="13" type="ORF">JOC49_002367</name>
</gene>
<comment type="PTM">
    <text evidence="6">Activated by phosphorylation.</text>
</comment>
<protein>
    <recommendedName>
        <fullName evidence="6 8">Phosphoglucosamine mutase</fullName>
        <ecNumber evidence="6 8">5.4.2.10</ecNumber>
    </recommendedName>
</protein>
<dbReference type="RefSeq" id="WP_204665232.1">
    <property type="nucleotide sequence ID" value="NZ_JAFBDT010000031.1"/>
</dbReference>
<keyword evidence="3 6" id="KW-0479">Metal-binding</keyword>
<evidence type="ECO:0000256" key="1">
    <source>
        <dbReference type="ARBA" id="ARBA00010231"/>
    </source>
</evidence>
<dbReference type="PANTHER" id="PTHR42946">
    <property type="entry name" value="PHOSPHOHEXOSE MUTASE"/>
    <property type="match status" value="1"/>
</dbReference>
<sequence>MSRMFGTDGVRGIANKELTIELAMALGKYGAHIITKGKTRAKIIVGKDTRISGDVLENALVAGILSTGCDVIDLGVIPTPAVAKLVRQLEADAGVMISASHNPMPFNGIKFFDAKGLKLSDALEDEIEDAILSKRMIDLPVGGSLGRVLPYEQGTHAYIESIVNSIGDIKFEGMKIALDCANGAAYDVAPLAFNRLDAKVYSIHHEPDGLNINENCGSTHLGDLIKFVKTVDADVGLAFDGDADRLLAIDEKGNLVDGDKIMAICGLHMKERGALKADTIVTTVMTNLGFDLAIEENSMKTIKTQVGDRYVLEHMLKNGYVLGGEQSGHIIFLDYNTTGDGLLTAVQLLKVMKESGKPLSELSKIMTVYPQVLKNAKVSNAKKHRFMENNKIADKIKSVEADFHGKGRVLIRPSGTEPLVRVMIEGSDQTVLNQVAGELVTLIEKELND</sequence>
<feature type="binding site" evidence="6">
    <location>
        <position position="240"/>
    </location>
    <ligand>
        <name>Mg(2+)</name>
        <dbReference type="ChEBI" id="CHEBI:18420"/>
    </ligand>
</feature>
<dbReference type="CDD" id="cd05802">
    <property type="entry name" value="GlmM"/>
    <property type="match status" value="1"/>
</dbReference>
<dbReference type="InterPro" id="IPR050060">
    <property type="entry name" value="Phosphoglucosamine_mutase"/>
</dbReference>
<dbReference type="InterPro" id="IPR005846">
    <property type="entry name" value="A-D-PHexomutase_a/b/a-III"/>
</dbReference>
<dbReference type="InterPro" id="IPR005844">
    <property type="entry name" value="A-D-PHexomutase_a/b/a-I"/>
</dbReference>
<dbReference type="Proteomes" id="UP000767854">
    <property type="component" value="Unassembled WGS sequence"/>
</dbReference>
<dbReference type="NCBIfam" id="TIGR01455">
    <property type="entry name" value="glmM"/>
    <property type="match status" value="1"/>
</dbReference>
<evidence type="ECO:0000256" key="7">
    <source>
        <dbReference type="RuleBase" id="RU004326"/>
    </source>
</evidence>
<evidence type="ECO:0000256" key="6">
    <source>
        <dbReference type="HAMAP-Rule" id="MF_01554"/>
    </source>
</evidence>
<comment type="caution">
    <text evidence="13">The sequence shown here is derived from an EMBL/GenBank/DDBJ whole genome shotgun (WGS) entry which is preliminary data.</text>
</comment>
<evidence type="ECO:0000256" key="2">
    <source>
        <dbReference type="ARBA" id="ARBA00022553"/>
    </source>
</evidence>
<dbReference type="Pfam" id="PF02879">
    <property type="entry name" value="PGM_PMM_II"/>
    <property type="match status" value="1"/>
</dbReference>
<evidence type="ECO:0000256" key="4">
    <source>
        <dbReference type="ARBA" id="ARBA00022842"/>
    </source>
</evidence>
<evidence type="ECO:0000259" key="11">
    <source>
        <dbReference type="Pfam" id="PF02879"/>
    </source>
</evidence>
<keyword evidence="2 6" id="KW-0597">Phosphoprotein</keyword>
<dbReference type="Pfam" id="PF00408">
    <property type="entry name" value="PGM_PMM_IV"/>
    <property type="match status" value="1"/>
</dbReference>
<evidence type="ECO:0000313" key="14">
    <source>
        <dbReference type="Proteomes" id="UP000767854"/>
    </source>
</evidence>
<evidence type="ECO:0000313" key="13">
    <source>
        <dbReference type="EMBL" id="MBM7562806.1"/>
    </source>
</evidence>
<evidence type="ECO:0000259" key="12">
    <source>
        <dbReference type="Pfam" id="PF02880"/>
    </source>
</evidence>
<keyword evidence="5 6" id="KW-0413">Isomerase</keyword>
<proteinExistence type="inferred from homology"/>
<feature type="domain" description="Alpha-D-phosphohexomutase alpha/beta/alpha" evidence="10">
    <location>
        <begin position="3"/>
        <end position="133"/>
    </location>
</feature>
<organism evidence="13 14">
    <name type="scientific">Fusibacter tunisiensis</name>
    <dbReference type="NCBI Taxonomy" id="1008308"/>
    <lineage>
        <taxon>Bacteria</taxon>
        <taxon>Bacillati</taxon>
        <taxon>Bacillota</taxon>
        <taxon>Clostridia</taxon>
        <taxon>Eubacteriales</taxon>
        <taxon>Eubacteriales Family XII. Incertae Sedis</taxon>
        <taxon>Fusibacter</taxon>
    </lineage>
</organism>
<feature type="domain" description="Alpha-D-phosphohexomutase alpha/beta/alpha" evidence="12">
    <location>
        <begin position="257"/>
        <end position="367"/>
    </location>
</feature>
<feature type="binding site" evidence="6">
    <location>
        <position position="242"/>
    </location>
    <ligand>
        <name>Mg(2+)</name>
        <dbReference type="ChEBI" id="CHEBI:18420"/>
    </ligand>
</feature>
<keyword evidence="14" id="KW-1185">Reference proteome</keyword>
<feature type="domain" description="Alpha-D-phosphohexomutase C-terminal" evidence="9">
    <location>
        <begin position="373"/>
        <end position="440"/>
    </location>
</feature>
<dbReference type="InterPro" id="IPR036900">
    <property type="entry name" value="A-D-PHexomutase_C_sf"/>
</dbReference>
<dbReference type="PANTHER" id="PTHR42946:SF1">
    <property type="entry name" value="PHOSPHOGLUCOMUTASE (ALPHA-D-GLUCOSE-1,6-BISPHOSPHATE-DEPENDENT)"/>
    <property type="match status" value="1"/>
</dbReference>
<comment type="similarity">
    <text evidence="1 6 7">Belongs to the phosphohexose mutase family.</text>
</comment>
<dbReference type="InterPro" id="IPR005841">
    <property type="entry name" value="Alpha-D-phosphohexomutase_SF"/>
</dbReference>
<evidence type="ECO:0000259" key="9">
    <source>
        <dbReference type="Pfam" id="PF00408"/>
    </source>
</evidence>
<evidence type="ECO:0000256" key="8">
    <source>
        <dbReference type="RuleBase" id="RU004327"/>
    </source>
</evidence>
<evidence type="ECO:0000256" key="5">
    <source>
        <dbReference type="ARBA" id="ARBA00023235"/>
    </source>
</evidence>
<feature type="modified residue" description="Phosphoserine" evidence="6">
    <location>
        <position position="100"/>
    </location>
</feature>
<comment type="function">
    <text evidence="6 8">Catalyzes the conversion of glucosamine-6-phosphate to glucosamine-1-phosphate.</text>
</comment>
<dbReference type="InterPro" id="IPR005843">
    <property type="entry name" value="A-D-PHexomutase_C"/>
</dbReference>
<evidence type="ECO:0000256" key="3">
    <source>
        <dbReference type="ARBA" id="ARBA00022723"/>
    </source>
</evidence>
<name>A0ABS2MTQ7_9FIRM</name>
<dbReference type="Pfam" id="PF02878">
    <property type="entry name" value="PGM_PMM_I"/>
    <property type="match status" value="1"/>
</dbReference>
<comment type="cofactor">
    <cofactor evidence="6">
        <name>Mg(2+)</name>
        <dbReference type="ChEBI" id="CHEBI:18420"/>
    </cofactor>
    <text evidence="6">Binds 1 Mg(2+) ion per subunit.</text>
</comment>